<sequence length="78" mass="8659">MDSRTYKLVELVGVSEESYSEATKNAIARAGATLRGLGWFQVTELRGLIQNGKISEYQVTLKVGFRLDEGKDAFSDQD</sequence>
<dbReference type="InterPro" id="IPR050049">
    <property type="entry name" value="Dodecin_bact"/>
</dbReference>
<evidence type="ECO:0000313" key="2">
    <source>
        <dbReference type="Proteomes" id="UP000712673"/>
    </source>
</evidence>
<dbReference type="EMBL" id="VGLS01000020">
    <property type="protein sequence ID" value="MBM3222437.1"/>
    <property type="molecule type" value="Genomic_DNA"/>
</dbReference>
<name>A0A937VWY7_UNCTE</name>
<gene>
    <name evidence="1" type="ORF">FJZ47_01345</name>
</gene>
<evidence type="ECO:0000313" key="1">
    <source>
        <dbReference type="EMBL" id="MBM3222437.1"/>
    </source>
</evidence>
<comment type="caution">
    <text evidence="1">The sequence shown here is derived from an EMBL/GenBank/DDBJ whole genome shotgun (WGS) entry which is preliminary data.</text>
</comment>
<protein>
    <submittedName>
        <fullName evidence="1">Dodecin domain-containing protein</fullName>
    </submittedName>
</protein>
<dbReference type="PANTHER" id="PTHR39324">
    <property type="entry name" value="CALCIUM DODECIN"/>
    <property type="match status" value="1"/>
</dbReference>
<dbReference type="SUPFAM" id="SSF89807">
    <property type="entry name" value="Dodecin-like"/>
    <property type="match status" value="1"/>
</dbReference>
<dbReference type="PANTHER" id="PTHR39324:SF1">
    <property type="entry name" value="CALCIUM DODECIN"/>
    <property type="match status" value="1"/>
</dbReference>
<dbReference type="InterPro" id="IPR009923">
    <property type="entry name" value="Dodecin"/>
</dbReference>
<dbReference type="Pfam" id="PF07311">
    <property type="entry name" value="Dodecin"/>
    <property type="match status" value="1"/>
</dbReference>
<dbReference type="AlphaFoldDB" id="A0A937VWY7"/>
<dbReference type="NCBIfam" id="NF043052">
    <property type="entry name" value="DodecBact"/>
    <property type="match status" value="1"/>
</dbReference>
<accession>A0A937VWY7</accession>
<proteinExistence type="predicted"/>
<reference evidence="1" key="1">
    <citation type="submission" date="2019-03" db="EMBL/GenBank/DDBJ databases">
        <title>Lake Tanganyika Metagenome-Assembled Genomes (MAGs).</title>
        <authorList>
            <person name="Tran P."/>
        </authorList>
    </citation>
    <scope>NUCLEOTIDE SEQUENCE</scope>
    <source>
        <strain evidence="1">K_DeepCast_65m_m2_066</strain>
    </source>
</reference>
<organism evidence="1 2">
    <name type="scientific">Tectimicrobiota bacterium</name>
    <dbReference type="NCBI Taxonomy" id="2528274"/>
    <lineage>
        <taxon>Bacteria</taxon>
        <taxon>Pseudomonadati</taxon>
        <taxon>Nitrospinota/Tectimicrobiota group</taxon>
        <taxon>Candidatus Tectimicrobiota</taxon>
    </lineage>
</organism>
<dbReference type="Proteomes" id="UP000712673">
    <property type="component" value="Unassembled WGS sequence"/>
</dbReference>
<dbReference type="Gene3D" id="3.30.1660.10">
    <property type="entry name" value="Flavin-binding protein dodecin"/>
    <property type="match status" value="1"/>
</dbReference>
<dbReference type="InterPro" id="IPR025543">
    <property type="entry name" value="Dodecin-like"/>
</dbReference>
<dbReference type="InterPro" id="IPR036694">
    <property type="entry name" value="Dodecin-like_sf"/>
</dbReference>